<protein>
    <submittedName>
        <fullName evidence="6">ABC transporter ATP-binding protein</fullName>
    </submittedName>
</protein>
<dbReference type="CDD" id="cd03230">
    <property type="entry name" value="ABC_DR_subfamily_A"/>
    <property type="match status" value="1"/>
</dbReference>
<dbReference type="SUPFAM" id="SSF52540">
    <property type="entry name" value="P-loop containing nucleoside triphosphate hydrolases"/>
    <property type="match status" value="1"/>
</dbReference>
<evidence type="ECO:0000313" key="7">
    <source>
        <dbReference type="Proteomes" id="UP000323380"/>
    </source>
</evidence>
<dbReference type="EMBL" id="VSFG01000001">
    <property type="protein sequence ID" value="TYB48523.1"/>
    <property type="molecule type" value="Genomic_DNA"/>
</dbReference>
<dbReference type="PANTHER" id="PTHR43335">
    <property type="entry name" value="ABC TRANSPORTER, ATP-BINDING PROTEIN"/>
    <property type="match status" value="1"/>
</dbReference>
<dbReference type="PROSITE" id="PS50893">
    <property type="entry name" value="ABC_TRANSPORTER_2"/>
    <property type="match status" value="1"/>
</dbReference>
<comment type="similarity">
    <text evidence="1">Belongs to the ABC transporter superfamily.</text>
</comment>
<gene>
    <name evidence="6" type="ORF">FXF69_04875</name>
</gene>
<dbReference type="Pfam" id="PF00005">
    <property type="entry name" value="ABC_tran"/>
    <property type="match status" value="1"/>
</dbReference>
<dbReference type="InterPro" id="IPR003439">
    <property type="entry name" value="ABC_transporter-like_ATP-bd"/>
</dbReference>
<evidence type="ECO:0000259" key="5">
    <source>
        <dbReference type="PROSITE" id="PS50893"/>
    </source>
</evidence>
<reference evidence="6 7" key="1">
    <citation type="submission" date="2019-08" db="EMBL/GenBank/DDBJ databases">
        <title>Actinomadura sp. nov. CYP1-5 isolated from mountain soil.</title>
        <authorList>
            <person name="Songsumanus A."/>
            <person name="Kuncharoen N."/>
            <person name="Kudo T."/>
            <person name="Yuki M."/>
            <person name="Igarashi Y."/>
            <person name="Tanasupawat S."/>
        </authorList>
    </citation>
    <scope>NUCLEOTIDE SEQUENCE [LARGE SCALE GENOMIC DNA]</scope>
    <source>
        <strain evidence="6 7">JCM 14158</strain>
    </source>
</reference>
<proteinExistence type="inferred from homology"/>
<evidence type="ECO:0000256" key="4">
    <source>
        <dbReference type="ARBA" id="ARBA00022840"/>
    </source>
</evidence>
<evidence type="ECO:0000256" key="1">
    <source>
        <dbReference type="ARBA" id="ARBA00005417"/>
    </source>
</evidence>
<dbReference type="AlphaFoldDB" id="A0A5D0NV41"/>
<feature type="domain" description="ABC transporter" evidence="5">
    <location>
        <begin position="18"/>
        <end position="248"/>
    </location>
</feature>
<organism evidence="6 7">
    <name type="scientific">Actinomadura chibensis</name>
    <dbReference type="NCBI Taxonomy" id="392828"/>
    <lineage>
        <taxon>Bacteria</taxon>
        <taxon>Bacillati</taxon>
        <taxon>Actinomycetota</taxon>
        <taxon>Actinomycetes</taxon>
        <taxon>Streptosporangiales</taxon>
        <taxon>Thermomonosporaceae</taxon>
        <taxon>Actinomadura</taxon>
    </lineage>
</organism>
<dbReference type="Proteomes" id="UP000323380">
    <property type="component" value="Unassembled WGS sequence"/>
</dbReference>
<evidence type="ECO:0000256" key="3">
    <source>
        <dbReference type="ARBA" id="ARBA00022741"/>
    </source>
</evidence>
<dbReference type="GO" id="GO:0005524">
    <property type="term" value="F:ATP binding"/>
    <property type="evidence" value="ECO:0007669"/>
    <property type="project" value="UniProtKB-KW"/>
</dbReference>
<keyword evidence="7" id="KW-1185">Reference proteome</keyword>
<comment type="caution">
    <text evidence="6">The sequence shown here is derived from an EMBL/GenBank/DDBJ whole genome shotgun (WGS) entry which is preliminary data.</text>
</comment>
<keyword evidence="4 6" id="KW-0067">ATP-binding</keyword>
<dbReference type="STRING" id="1220554.GCA_001552135_02277"/>
<evidence type="ECO:0000256" key="2">
    <source>
        <dbReference type="ARBA" id="ARBA00022448"/>
    </source>
</evidence>
<dbReference type="SMART" id="SM00382">
    <property type="entry name" value="AAA"/>
    <property type="match status" value="1"/>
</dbReference>
<evidence type="ECO:0000313" key="6">
    <source>
        <dbReference type="EMBL" id="TYB48523.1"/>
    </source>
</evidence>
<dbReference type="GO" id="GO:0016887">
    <property type="term" value="F:ATP hydrolysis activity"/>
    <property type="evidence" value="ECO:0007669"/>
    <property type="project" value="InterPro"/>
</dbReference>
<keyword evidence="3" id="KW-0547">Nucleotide-binding</keyword>
<accession>A0A5D0NV41</accession>
<dbReference type="InterPro" id="IPR003593">
    <property type="entry name" value="AAA+_ATPase"/>
</dbReference>
<dbReference type="InterPro" id="IPR027417">
    <property type="entry name" value="P-loop_NTPase"/>
</dbReference>
<keyword evidence="2" id="KW-0813">Transport</keyword>
<dbReference type="Gene3D" id="3.40.50.300">
    <property type="entry name" value="P-loop containing nucleotide triphosphate hydrolases"/>
    <property type="match status" value="1"/>
</dbReference>
<sequence length="324" mass="34068">MGGGWAGGGWAGSGELGVEAYGVARRFGAVQALGGLDITVPYGQVTALVGPNGAGKTTLLLILATLLAPDAGTVRIAGHDARLHPARARDALGWMPDTFGVYDQLTVDEYLAFFADAYGLPKDERPRRIRALLSLVHLEDRLGQPVHALSRGQKQRLGLARALVHRPRVLLLDEPASGLDPRSRIELRDLLRSLAADGVAVLVSSHILSELEEIADRVVLVDRGRTAGDHAMADLAGAAARVRWRVRSLDPERLTAALAAALDGRTGLDPVAELPGAVEVGPLTEAEAAGLLAELVARKVPVSGLAPAGSALESAYLAMTESRR</sequence>
<dbReference type="PANTHER" id="PTHR43335:SF3">
    <property type="entry name" value="ABC TRANSPORTER"/>
    <property type="match status" value="1"/>
</dbReference>
<name>A0A5D0NV41_9ACTN</name>